<accession>A0A8B8F9H5</accession>
<proteinExistence type="predicted"/>
<dbReference type="PANTHER" id="PTHR47272:SF2">
    <property type="entry name" value="PIGGYBAC TRANSPOSABLE ELEMENT-DERIVED PROTEIN 3-LIKE"/>
    <property type="match status" value="1"/>
</dbReference>
<evidence type="ECO:0000259" key="1">
    <source>
        <dbReference type="Pfam" id="PF13843"/>
    </source>
</evidence>
<dbReference type="GeneID" id="112680981"/>
<reference evidence="3" key="1">
    <citation type="submission" date="2025-08" db="UniProtKB">
        <authorList>
            <consortium name="RefSeq"/>
        </authorList>
    </citation>
    <scope>IDENTIFICATION</scope>
    <source>
        <tissue evidence="3">Whole body</tissue>
    </source>
</reference>
<name>A0A8B8F9H5_9HEMI</name>
<dbReference type="RefSeq" id="XP_025407032.1">
    <property type="nucleotide sequence ID" value="XM_025551247.1"/>
</dbReference>
<dbReference type="AlphaFoldDB" id="A0A8B8F9H5"/>
<evidence type="ECO:0000313" key="2">
    <source>
        <dbReference type="Proteomes" id="UP000694846"/>
    </source>
</evidence>
<dbReference type="InterPro" id="IPR029526">
    <property type="entry name" value="PGBD"/>
</dbReference>
<dbReference type="OrthoDB" id="6629809at2759"/>
<gene>
    <name evidence="3" type="primary">LOC112680981</name>
</gene>
<feature type="domain" description="PiggyBac transposable element-derived protein" evidence="1">
    <location>
        <begin position="19"/>
        <end position="110"/>
    </location>
</feature>
<dbReference type="Pfam" id="PF13843">
    <property type="entry name" value="DDE_Tnp_1_7"/>
    <property type="match status" value="1"/>
</dbReference>
<keyword evidence="2" id="KW-1185">Reference proteome</keyword>
<dbReference type="PANTHER" id="PTHR47272">
    <property type="entry name" value="DDE_TNP_1_7 DOMAIN-CONTAINING PROTEIN"/>
    <property type="match status" value="1"/>
</dbReference>
<evidence type="ECO:0000313" key="3">
    <source>
        <dbReference type="RefSeq" id="XP_025407032.1"/>
    </source>
</evidence>
<organism evidence="2 3">
    <name type="scientific">Sipha flava</name>
    <name type="common">yellow sugarcane aphid</name>
    <dbReference type="NCBI Taxonomy" id="143950"/>
    <lineage>
        <taxon>Eukaryota</taxon>
        <taxon>Metazoa</taxon>
        <taxon>Ecdysozoa</taxon>
        <taxon>Arthropoda</taxon>
        <taxon>Hexapoda</taxon>
        <taxon>Insecta</taxon>
        <taxon>Pterygota</taxon>
        <taxon>Neoptera</taxon>
        <taxon>Paraneoptera</taxon>
        <taxon>Hemiptera</taxon>
        <taxon>Sternorrhyncha</taxon>
        <taxon>Aphidomorpha</taxon>
        <taxon>Aphidoidea</taxon>
        <taxon>Aphididae</taxon>
        <taxon>Sipha</taxon>
    </lineage>
</organism>
<protein>
    <submittedName>
        <fullName evidence="3">PiggyBac transposable element-derived protein 3-like</fullName>
    </submittedName>
</protein>
<sequence>MGRGSTYEIQSNVENACAIGLVKWYDNKSVTLASNFITSGTLDYVQRYDKKLKQYVTVERPEIVKLYNASMGGVDKSDQMISLYRTFIKSRKWTLRMIFHAFDLVASNSWLQYKKEAEELLLPKKKFWIFYIFGFS</sequence>
<dbReference type="Proteomes" id="UP000694846">
    <property type="component" value="Unplaced"/>
</dbReference>